<dbReference type="OrthoDB" id="5291055at2759"/>
<evidence type="ECO:0000313" key="2">
    <source>
        <dbReference type="Proteomes" id="UP000016923"/>
    </source>
</evidence>
<protein>
    <submittedName>
        <fullName evidence="1">Uncharacterized protein</fullName>
    </submittedName>
</protein>
<dbReference type="PANTHER" id="PTHR36847">
    <property type="entry name" value="AMIDOLIGASE ENZYME"/>
    <property type="match status" value="1"/>
</dbReference>
<dbReference type="OMA" id="YWCQSNR"/>
<dbReference type="STRING" id="1262450.S3C106"/>
<dbReference type="Proteomes" id="UP000016923">
    <property type="component" value="Unassembled WGS sequence"/>
</dbReference>
<gene>
    <name evidence="1" type="ORF">F503_02550</name>
</gene>
<dbReference type="VEuPathDB" id="FungiDB:F503_02550"/>
<dbReference type="HOGENOM" id="CLU_057716_0_0_1"/>
<dbReference type="EMBL" id="KE148153">
    <property type="protein sequence ID" value="EPE06422.1"/>
    <property type="molecule type" value="Genomic_DNA"/>
</dbReference>
<dbReference type="InterPro" id="IPR022025">
    <property type="entry name" value="Amidoligase_2"/>
</dbReference>
<evidence type="ECO:0000313" key="1">
    <source>
        <dbReference type="EMBL" id="EPE06422.1"/>
    </source>
</evidence>
<dbReference type="eggNOG" id="ENOG502SUNA">
    <property type="taxonomic scope" value="Eukaryota"/>
</dbReference>
<name>S3C106_OPHP1</name>
<keyword evidence="2" id="KW-1185">Reference proteome</keyword>
<proteinExistence type="predicted"/>
<accession>S3C106</accession>
<dbReference type="Pfam" id="PF12224">
    <property type="entry name" value="Amidoligase_2"/>
    <property type="match status" value="1"/>
</dbReference>
<organism evidence="1 2">
    <name type="scientific">Ophiostoma piceae (strain UAMH 11346)</name>
    <name type="common">Sap stain fungus</name>
    <dbReference type="NCBI Taxonomy" id="1262450"/>
    <lineage>
        <taxon>Eukaryota</taxon>
        <taxon>Fungi</taxon>
        <taxon>Dikarya</taxon>
        <taxon>Ascomycota</taxon>
        <taxon>Pezizomycotina</taxon>
        <taxon>Sordariomycetes</taxon>
        <taxon>Sordariomycetidae</taxon>
        <taxon>Ophiostomatales</taxon>
        <taxon>Ophiostomataceae</taxon>
        <taxon>Ophiostoma</taxon>
    </lineage>
</organism>
<reference evidence="1 2" key="1">
    <citation type="journal article" date="2013" name="BMC Genomics">
        <title>The genome and transcriptome of the pine saprophyte Ophiostoma piceae, and a comparison with the bark beetle-associated pine pathogen Grosmannia clavigera.</title>
        <authorList>
            <person name="Haridas S."/>
            <person name="Wang Y."/>
            <person name="Lim L."/>
            <person name="Massoumi Alamouti S."/>
            <person name="Jackman S."/>
            <person name="Docking R."/>
            <person name="Robertson G."/>
            <person name="Birol I."/>
            <person name="Bohlmann J."/>
            <person name="Breuil C."/>
        </authorList>
    </citation>
    <scope>NUCLEOTIDE SEQUENCE [LARGE SCALE GENOMIC DNA]</scope>
    <source>
        <strain evidence="1 2">UAMH 11346</strain>
    </source>
</reference>
<sequence>MTLQFGVELELLLGGRKKSFASWKSLADDVSKRLSKAGIRNHVSYGGGKSKTAETYHEWSIVQEVTIPTQSAGDNMLYGIELVSPVYPAAWSWAADIAAIYGVVQSSYVVVPSVHCSTHVHISTASGPLSGMGAVLLGEAVLYYEQALDALMPPGRRDSTTYWCRSNRESHMFKVYEEVEGALVLAQDNYPKNKMVSLSTCLGVVRYGYDTSAFAMPEAVNLLPADCPYGRAHGKKRSFVHGKVFKWNFSGLPYEGSPASNLGTVEFRQPPGSVVADEACAWVTLALSFVAGVLAGDGGMAGVSVQRGGASLEELWQVLQTGSLELGWEGGLGAVDDLFRGSSSGSDN</sequence>
<dbReference type="AlphaFoldDB" id="S3C106"/>
<dbReference type="PANTHER" id="PTHR36847:SF1">
    <property type="entry name" value="AMIDOLIGASE ENZYME"/>
    <property type="match status" value="1"/>
</dbReference>